<dbReference type="AlphaFoldDB" id="C5KFN8"/>
<name>C5KFN8_PERM5</name>
<accession>C5KFN8</accession>
<evidence type="ECO:0000256" key="1">
    <source>
        <dbReference type="SAM" id="MobiDB-lite"/>
    </source>
</evidence>
<dbReference type="Proteomes" id="UP000007800">
    <property type="component" value="Unassembled WGS sequence"/>
</dbReference>
<dbReference type="RefSeq" id="XP_002784909.1">
    <property type="nucleotide sequence ID" value="XM_002784863.1"/>
</dbReference>
<protein>
    <submittedName>
        <fullName evidence="2">Uncharacterized protein</fullName>
    </submittedName>
</protein>
<proteinExistence type="predicted"/>
<feature type="compositionally biased region" description="Basic and acidic residues" evidence="1">
    <location>
        <begin position="67"/>
        <end position="106"/>
    </location>
</feature>
<gene>
    <name evidence="2" type="ORF">Pmar_PMAR001703</name>
</gene>
<reference evidence="2 3" key="1">
    <citation type="submission" date="2008-07" db="EMBL/GenBank/DDBJ databases">
        <authorList>
            <person name="El-Sayed N."/>
            <person name="Caler E."/>
            <person name="Inman J."/>
            <person name="Amedeo P."/>
            <person name="Hass B."/>
            <person name="Wortman J."/>
        </authorList>
    </citation>
    <scope>NUCLEOTIDE SEQUENCE [LARGE SCALE GENOMIC DNA]</scope>
    <source>
        <strain evidence="3">ATCC 50983 / TXsc</strain>
    </source>
</reference>
<evidence type="ECO:0000313" key="3">
    <source>
        <dbReference type="Proteomes" id="UP000007800"/>
    </source>
</evidence>
<dbReference type="EMBL" id="GG672780">
    <property type="protein sequence ID" value="EER16705.1"/>
    <property type="molecule type" value="Genomic_DNA"/>
</dbReference>
<evidence type="ECO:0000313" key="2">
    <source>
        <dbReference type="EMBL" id="EER16705.1"/>
    </source>
</evidence>
<sequence length="215" mass="23595">MFSPALRSTGAQNPSSSSGGSGSVNAPRARQVRPLSDFYREDEDDAGDINNDPDHEGGEALYIDDNVSSHHSDDEIDNAERPQEEVTKPVKDGAPEKRKEVSDDTRPSSLVEASKARRMVELRKNAVKFSGGANEDVEEWLDKLDMIAGPEGFNLDYYDQTVLLKLSVSGAAYQAAKMVPCEQKSIDPCGKRYLARLRSELRKRFGCSPDKAVAS</sequence>
<organism evidence="3">
    <name type="scientific">Perkinsus marinus (strain ATCC 50983 / TXsc)</name>
    <dbReference type="NCBI Taxonomy" id="423536"/>
    <lineage>
        <taxon>Eukaryota</taxon>
        <taxon>Sar</taxon>
        <taxon>Alveolata</taxon>
        <taxon>Perkinsozoa</taxon>
        <taxon>Perkinsea</taxon>
        <taxon>Perkinsida</taxon>
        <taxon>Perkinsidae</taxon>
        <taxon>Perkinsus</taxon>
    </lineage>
</organism>
<dbReference type="GeneID" id="9063817"/>
<keyword evidence="3" id="KW-1185">Reference proteome</keyword>
<feature type="region of interest" description="Disordered" evidence="1">
    <location>
        <begin position="1"/>
        <end position="111"/>
    </location>
</feature>
<dbReference type="InParanoid" id="C5KFN8"/>